<protein>
    <submittedName>
        <fullName evidence="2">Uncharacterized protein</fullName>
    </submittedName>
</protein>
<gene>
    <name evidence="2" type="ORF">SAMN05660649_01220</name>
</gene>
<sequence>MAAQHEQNGSKKLRIGKLAIDPVFLLLFLLFAASSFLLVFFLWLMS</sequence>
<dbReference type="EMBL" id="FOOX01000003">
    <property type="protein sequence ID" value="SFG27188.1"/>
    <property type="molecule type" value="Genomic_DNA"/>
</dbReference>
<dbReference type="STRING" id="341036.SAMN05660649_01220"/>
<dbReference type="AlphaFoldDB" id="A0A1I2QFX1"/>
<keyword evidence="3" id="KW-1185">Reference proteome</keyword>
<name>A0A1I2QFX1_9FIRM</name>
<evidence type="ECO:0000256" key="1">
    <source>
        <dbReference type="SAM" id="Phobius"/>
    </source>
</evidence>
<evidence type="ECO:0000313" key="2">
    <source>
        <dbReference type="EMBL" id="SFG27188.1"/>
    </source>
</evidence>
<feature type="transmembrane region" description="Helical" evidence="1">
    <location>
        <begin position="23"/>
        <end position="44"/>
    </location>
</feature>
<keyword evidence="1" id="KW-0472">Membrane</keyword>
<accession>A0A1I2QFX1</accession>
<organism evidence="2 3">
    <name type="scientific">Desulfotruncus arcticus DSM 17038</name>
    <dbReference type="NCBI Taxonomy" id="1121424"/>
    <lineage>
        <taxon>Bacteria</taxon>
        <taxon>Bacillati</taxon>
        <taxon>Bacillota</taxon>
        <taxon>Clostridia</taxon>
        <taxon>Eubacteriales</taxon>
        <taxon>Desulfallaceae</taxon>
        <taxon>Desulfotruncus</taxon>
    </lineage>
</organism>
<keyword evidence="1" id="KW-0812">Transmembrane</keyword>
<evidence type="ECO:0000313" key="3">
    <source>
        <dbReference type="Proteomes" id="UP000199337"/>
    </source>
</evidence>
<dbReference type="Proteomes" id="UP000199337">
    <property type="component" value="Unassembled WGS sequence"/>
</dbReference>
<keyword evidence="1" id="KW-1133">Transmembrane helix</keyword>
<proteinExistence type="predicted"/>
<dbReference type="RefSeq" id="WP_165613399.1">
    <property type="nucleotide sequence ID" value="NZ_FOOX01000003.1"/>
</dbReference>
<reference evidence="3" key="1">
    <citation type="submission" date="2016-10" db="EMBL/GenBank/DDBJ databases">
        <authorList>
            <person name="Varghese N."/>
            <person name="Submissions S."/>
        </authorList>
    </citation>
    <scope>NUCLEOTIDE SEQUENCE [LARGE SCALE GENOMIC DNA]</scope>
    <source>
        <strain evidence="3">DSM 17038</strain>
    </source>
</reference>